<protein>
    <submittedName>
        <fullName evidence="1">Uncharacterized protein</fullName>
    </submittedName>
</protein>
<comment type="caution">
    <text evidence="1">The sequence shown here is derived from an EMBL/GenBank/DDBJ whole genome shotgun (WGS) entry which is preliminary data.</text>
</comment>
<accession>A0A4Q1BBL9</accession>
<dbReference type="InParanoid" id="A0A4Q1BBL9"/>
<dbReference type="Proteomes" id="UP000289152">
    <property type="component" value="Unassembled WGS sequence"/>
</dbReference>
<organism evidence="1 2">
    <name type="scientific">Tremella mesenterica</name>
    <name type="common">Jelly fungus</name>
    <dbReference type="NCBI Taxonomy" id="5217"/>
    <lineage>
        <taxon>Eukaryota</taxon>
        <taxon>Fungi</taxon>
        <taxon>Dikarya</taxon>
        <taxon>Basidiomycota</taxon>
        <taxon>Agaricomycotina</taxon>
        <taxon>Tremellomycetes</taxon>
        <taxon>Tremellales</taxon>
        <taxon>Tremellaceae</taxon>
        <taxon>Tremella</taxon>
    </lineage>
</organism>
<evidence type="ECO:0000313" key="2">
    <source>
        <dbReference type="Proteomes" id="UP000289152"/>
    </source>
</evidence>
<dbReference type="AlphaFoldDB" id="A0A4Q1BBL9"/>
<dbReference type="EMBL" id="SDIL01000161">
    <property type="protein sequence ID" value="RXK35054.1"/>
    <property type="molecule type" value="Genomic_DNA"/>
</dbReference>
<gene>
    <name evidence="1" type="ORF">M231_07674</name>
</gene>
<evidence type="ECO:0000313" key="1">
    <source>
        <dbReference type="EMBL" id="RXK35054.1"/>
    </source>
</evidence>
<dbReference type="VEuPathDB" id="FungiDB:TREMEDRAFT_63396"/>
<proteinExistence type="predicted"/>
<name>A0A4Q1BBL9_TREME</name>
<reference evidence="1 2" key="1">
    <citation type="submission" date="2016-06" db="EMBL/GenBank/DDBJ databases">
        <title>Evolution of pathogenesis and genome organization in the Tremellales.</title>
        <authorList>
            <person name="Cuomo C."/>
            <person name="Litvintseva A."/>
            <person name="Heitman J."/>
            <person name="Chen Y."/>
            <person name="Sun S."/>
            <person name="Springer D."/>
            <person name="Dromer F."/>
            <person name="Young S."/>
            <person name="Zeng Q."/>
            <person name="Chapman S."/>
            <person name="Gujja S."/>
            <person name="Saif S."/>
            <person name="Birren B."/>
        </authorList>
    </citation>
    <scope>NUCLEOTIDE SEQUENCE [LARGE SCALE GENOMIC DNA]</scope>
    <source>
        <strain evidence="1 2">ATCC 28783</strain>
    </source>
</reference>
<sequence>MELSRKEIIDVLEESFRIADFLAQNLDDGPTVTEKLLPSKSFFYTMASESRIWLEAFGQATPPRVLFSSGSDDPESSFSAYMALNQFALTYSSLQGPLLTTLPRAIQSLGLQRFQTFHIDYRTLTDRHLAKKLEHSQKKISDNLKDMSSETRRMRLTQVLWALDAYQDTCWHQT</sequence>
<keyword evidence="2" id="KW-1185">Reference proteome</keyword>